<dbReference type="EMBL" id="JASHID010000001">
    <property type="protein sequence ID" value="MDI9863064.1"/>
    <property type="molecule type" value="Genomic_DNA"/>
</dbReference>
<evidence type="ECO:0000313" key="1">
    <source>
        <dbReference type="EMBL" id="MDI9863064.1"/>
    </source>
</evidence>
<organism evidence="1 2">
    <name type="scientific">Flectobacillus longus</name>
    <dbReference type="NCBI Taxonomy" id="2984207"/>
    <lineage>
        <taxon>Bacteria</taxon>
        <taxon>Pseudomonadati</taxon>
        <taxon>Bacteroidota</taxon>
        <taxon>Cytophagia</taxon>
        <taxon>Cytophagales</taxon>
        <taxon>Flectobacillaceae</taxon>
        <taxon>Flectobacillus</taxon>
    </lineage>
</organism>
<reference evidence="1 2" key="1">
    <citation type="submission" date="2023-05" db="EMBL/GenBank/DDBJ databases">
        <title>Novel species of genus Flectobacillus isolated from stream in China.</title>
        <authorList>
            <person name="Lu H."/>
        </authorList>
    </citation>
    <scope>NUCLEOTIDE SEQUENCE [LARGE SCALE GENOMIC DNA]</scope>
    <source>
        <strain evidence="1 2">DC10W</strain>
    </source>
</reference>
<protein>
    <submittedName>
        <fullName evidence="1">Uncharacterized protein</fullName>
    </submittedName>
</protein>
<accession>A0ABT6YI48</accession>
<dbReference type="RefSeq" id="WP_283368402.1">
    <property type="nucleotide sequence ID" value="NZ_JASHID010000001.1"/>
</dbReference>
<sequence>MKNMMIPMAIELKPSEKVLELNQLLPINDSSGKIVDIFIPNLSKINLNTEGNIELPLERAIEYDRLLLKVYKCSYVSSLLARKIGEIYEMIKNENSGDDEIVLKDKLNHLIKKLRTEKLFPIGVKELYFKQDKHHFCNRLEAFYFRGEIFKLGVPCVIEGDNKLLLRIQKGDELTKYSYYSLTEDILKSYFKEYLELNQILIDLETNYKSFRSLFDSE</sequence>
<comment type="caution">
    <text evidence="1">The sequence shown here is derived from an EMBL/GenBank/DDBJ whole genome shotgun (WGS) entry which is preliminary data.</text>
</comment>
<dbReference type="Proteomes" id="UP001236569">
    <property type="component" value="Unassembled WGS sequence"/>
</dbReference>
<proteinExistence type="predicted"/>
<evidence type="ECO:0000313" key="2">
    <source>
        <dbReference type="Proteomes" id="UP001236569"/>
    </source>
</evidence>
<gene>
    <name evidence="1" type="ORF">QM480_01905</name>
</gene>
<name>A0ABT6YI48_9BACT</name>
<keyword evidence="2" id="KW-1185">Reference proteome</keyword>